<keyword evidence="4" id="KW-1185">Reference proteome</keyword>
<dbReference type="EMBL" id="CATOUU010000554">
    <property type="protein sequence ID" value="CAI9933879.1"/>
    <property type="molecule type" value="Genomic_DNA"/>
</dbReference>
<dbReference type="Proteomes" id="UP001642409">
    <property type="component" value="Unassembled WGS sequence"/>
</dbReference>
<keyword evidence="1" id="KW-1133">Transmembrane helix</keyword>
<feature type="transmembrane region" description="Helical" evidence="1">
    <location>
        <begin position="148"/>
        <end position="178"/>
    </location>
</feature>
<feature type="transmembrane region" description="Helical" evidence="1">
    <location>
        <begin position="93"/>
        <end position="111"/>
    </location>
</feature>
<feature type="transmembrane region" description="Helical" evidence="1">
    <location>
        <begin position="117"/>
        <end position="136"/>
    </location>
</feature>
<protein>
    <submittedName>
        <fullName evidence="2">Transmembrane domain-containing protein</fullName>
    </submittedName>
    <submittedName>
        <fullName evidence="3">Transmembrane_domain-containing protein</fullName>
    </submittedName>
</protein>
<organism evidence="2">
    <name type="scientific">Hexamita inflata</name>
    <dbReference type="NCBI Taxonomy" id="28002"/>
    <lineage>
        <taxon>Eukaryota</taxon>
        <taxon>Metamonada</taxon>
        <taxon>Diplomonadida</taxon>
        <taxon>Hexamitidae</taxon>
        <taxon>Hexamitinae</taxon>
        <taxon>Hexamita</taxon>
    </lineage>
</organism>
<name>A0AA86TYV8_9EUKA</name>
<reference evidence="3 4" key="2">
    <citation type="submission" date="2024-07" db="EMBL/GenBank/DDBJ databases">
        <authorList>
            <person name="Akdeniz Z."/>
        </authorList>
    </citation>
    <scope>NUCLEOTIDE SEQUENCE [LARGE SCALE GENOMIC DNA]</scope>
</reference>
<evidence type="ECO:0000313" key="2">
    <source>
        <dbReference type="EMBL" id="CAI9933879.1"/>
    </source>
</evidence>
<evidence type="ECO:0000256" key="1">
    <source>
        <dbReference type="SAM" id="Phobius"/>
    </source>
</evidence>
<proteinExistence type="predicted"/>
<dbReference type="EMBL" id="CAXDID020000169">
    <property type="protein sequence ID" value="CAL6046654.1"/>
    <property type="molecule type" value="Genomic_DNA"/>
</dbReference>
<sequence length="205" mass="22592">MNFVSEFTKMNLCIVAALCFSVLLSKFIQTRKLVHLLIGPIFMHFVDRFVNLSLSQKLLLSSVPLSSSILFYLSTVVKQLSFLKKIIAREQSAQLLGIICYGLFFTCYPFISTKYFKYSLVCLVFGDGVASFGSFFNKKDGKGNAGSLFCYLCSFIALVMYGAEVTEAGILGAVGAVLERVSGAYDNLVIVAGVWIVGEVMCRIK</sequence>
<keyword evidence="1 2" id="KW-0812">Transmembrane</keyword>
<reference evidence="2" key="1">
    <citation type="submission" date="2023-06" db="EMBL/GenBank/DDBJ databases">
        <authorList>
            <person name="Kurt Z."/>
        </authorList>
    </citation>
    <scope>NUCLEOTIDE SEQUENCE</scope>
</reference>
<dbReference type="AlphaFoldDB" id="A0AA86TYV8"/>
<evidence type="ECO:0000313" key="4">
    <source>
        <dbReference type="Proteomes" id="UP001642409"/>
    </source>
</evidence>
<evidence type="ECO:0000313" key="3">
    <source>
        <dbReference type="EMBL" id="CAL6046654.1"/>
    </source>
</evidence>
<comment type="caution">
    <text evidence="2">The sequence shown here is derived from an EMBL/GenBank/DDBJ whole genome shotgun (WGS) entry which is preliminary data.</text>
</comment>
<accession>A0AA86TYV8</accession>
<keyword evidence="1" id="KW-0472">Membrane</keyword>
<gene>
    <name evidence="2" type="ORF">HINF_LOCUS21524</name>
    <name evidence="3" type="ORF">HINF_LOCUS41827</name>
</gene>
<feature type="transmembrane region" description="Helical" evidence="1">
    <location>
        <begin position="54"/>
        <end position="73"/>
    </location>
</feature>